<comment type="similarity">
    <text evidence="1 2">Belongs to the OprB family.</text>
</comment>
<evidence type="ECO:0000313" key="4">
    <source>
        <dbReference type="Proteomes" id="UP000483379"/>
    </source>
</evidence>
<evidence type="ECO:0000313" key="3">
    <source>
        <dbReference type="EMBL" id="NEV65092.1"/>
    </source>
</evidence>
<accession>A0A6M0K5R3</accession>
<dbReference type="InterPro" id="IPR038673">
    <property type="entry name" value="OprB_sf"/>
</dbReference>
<sequence>MLSTCACENYQNKPGGNQLGVGLNWSRPNSDTFGVDRDDQWISEVFYRVQLTENLQITPNLQIVVNPALNPDRDAVALFGLRARVTSQCHGLKPSGSTPGGIRA</sequence>
<dbReference type="RefSeq" id="WP_164456427.1">
    <property type="nucleotide sequence ID" value="NZ_JAAIJQ010000148.1"/>
</dbReference>
<dbReference type="InterPro" id="IPR007049">
    <property type="entry name" value="Carb-sel_porin_OprB"/>
</dbReference>
<dbReference type="GO" id="GO:0016020">
    <property type="term" value="C:membrane"/>
    <property type="evidence" value="ECO:0007669"/>
    <property type="project" value="InterPro"/>
</dbReference>
<organism evidence="3 4">
    <name type="scientific">Thiorhodococcus minor</name>
    <dbReference type="NCBI Taxonomy" id="57489"/>
    <lineage>
        <taxon>Bacteria</taxon>
        <taxon>Pseudomonadati</taxon>
        <taxon>Pseudomonadota</taxon>
        <taxon>Gammaproteobacteria</taxon>
        <taxon>Chromatiales</taxon>
        <taxon>Chromatiaceae</taxon>
        <taxon>Thiorhodococcus</taxon>
    </lineage>
</organism>
<gene>
    <name evidence="3" type="ORF">G3446_25120</name>
</gene>
<keyword evidence="4" id="KW-1185">Reference proteome</keyword>
<dbReference type="Proteomes" id="UP000483379">
    <property type="component" value="Unassembled WGS sequence"/>
</dbReference>
<comment type="caution">
    <text evidence="3">The sequence shown here is derived from an EMBL/GenBank/DDBJ whole genome shotgun (WGS) entry which is preliminary data.</text>
</comment>
<protein>
    <submittedName>
        <fullName evidence="3">Carbohydrate porin</fullName>
    </submittedName>
</protein>
<dbReference type="EMBL" id="JAAIJQ010000148">
    <property type="protein sequence ID" value="NEV65092.1"/>
    <property type="molecule type" value="Genomic_DNA"/>
</dbReference>
<proteinExistence type="inferred from homology"/>
<dbReference type="Pfam" id="PF04966">
    <property type="entry name" value="OprB"/>
    <property type="match status" value="1"/>
</dbReference>
<dbReference type="AlphaFoldDB" id="A0A6M0K5R3"/>
<name>A0A6M0K5R3_9GAMM</name>
<evidence type="ECO:0000256" key="1">
    <source>
        <dbReference type="ARBA" id="ARBA00008769"/>
    </source>
</evidence>
<reference evidence="3 4" key="1">
    <citation type="submission" date="2020-02" db="EMBL/GenBank/DDBJ databases">
        <title>Genome sequences of Thiorhodococcus mannitoliphagus and Thiorhodococcus minor, purple sulfur photosynthetic bacteria in the gammaproteobacterial family, Chromatiaceae.</title>
        <authorList>
            <person name="Aviles F.A."/>
            <person name="Meyer T.E."/>
            <person name="Kyndt J.A."/>
        </authorList>
    </citation>
    <scope>NUCLEOTIDE SEQUENCE [LARGE SCALE GENOMIC DNA]</scope>
    <source>
        <strain evidence="3 4">DSM 11518</strain>
    </source>
</reference>
<dbReference type="Gene3D" id="2.40.160.180">
    <property type="entry name" value="Carbohydrate-selective porin OprB"/>
    <property type="match status" value="1"/>
</dbReference>
<evidence type="ECO:0000256" key="2">
    <source>
        <dbReference type="RuleBase" id="RU363072"/>
    </source>
</evidence>
<dbReference type="GO" id="GO:0015288">
    <property type="term" value="F:porin activity"/>
    <property type="evidence" value="ECO:0007669"/>
    <property type="project" value="InterPro"/>
</dbReference>
<dbReference type="GO" id="GO:0008643">
    <property type="term" value="P:carbohydrate transport"/>
    <property type="evidence" value="ECO:0007669"/>
    <property type="project" value="InterPro"/>
</dbReference>